<dbReference type="AlphaFoldDB" id="C1DV82"/>
<organism evidence="1 2">
    <name type="scientific">Sulfurihydrogenibium azorense (strain DSM 15241 / OCM 825 / Az-Fu1)</name>
    <dbReference type="NCBI Taxonomy" id="204536"/>
    <lineage>
        <taxon>Bacteria</taxon>
        <taxon>Pseudomonadati</taxon>
        <taxon>Aquificota</taxon>
        <taxon>Aquificia</taxon>
        <taxon>Aquificales</taxon>
        <taxon>Hydrogenothermaceae</taxon>
        <taxon>Sulfurihydrogenibium</taxon>
    </lineage>
</organism>
<protein>
    <submittedName>
        <fullName evidence="1">Uncharacterized protein</fullName>
    </submittedName>
</protein>
<dbReference type="STRING" id="204536.SULAZ_1046"/>
<dbReference type="EMBL" id="CP001229">
    <property type="protein sequence ID" value="ACN99192.1"/>
    <property type="molecule type" value="Genomic_DNA"/>
</dbReference>
<name>C1DV82_SULAA</name>
<gene>
    <name evidence="1" type="ordered locus">SULAZ_1046</name>
</gene>
<evidence type="ECO:0000313" key="2">
    <source>
        <dbReference type="Proteomes" id="UP000001369"/>
    </source>
</evidence>
<dbReference type="KEGG" id="saf:SULAZ_1046"/>
<dbReference type="RefSeq" id="WP_012674510.1">
    <property type="nucleotide sequence ID" value="NC_012438.1"/>
</dbReference>
<sequence>MKKDIREIIYRLYEESLKEEPFEEFRGEEEPIIGGVYLGLLNKKRVMFVIIDKITDKYFEVLKISHFWELGTIRDIVYRNEIGTFIIETDLNFYLKDDEIKRFKKIDIIDNVEKIKEYRELSTEEKLKSNIERGLFYIYENVWVEKFKEKELEVIKPYHLRIFNIIDELEKEEYNIIPLSPEREENYRYTAVASTEKNTALGENFVIYREPQYINIIVSQEFINKKVSVFLEGEKIFENVLDDTVITLKFENPKNIDLEKLAKSIKVVVEE</sequence>
<evidence type="ECO:0000313" key="1">
    <source>
        <dbReference type="EMBL" id="ACN99192.1"/>
    </source>
</evidence>
<proteinExistence type="predicted"/>
<reference evidence="1 2" key="1">
    <citation type="journal article" date="2009" name="J. Bacteriol.">
        <title>Complete and draft genome sequences of six members of the Aquificales.</title>
        <authorList>
            <person name="Reysenbach A.L."/>
            <person name="Hamamura N."/>
            <person name="Podar M."/>
            <person name="Griffiths E."/>
            <person name="Ferreira S."/>
            <person name="Hochstein R."/>
            <person name="Heidelberg J."/>
            <person name="Johnson J."/>
            <person name="Mead D."/>
            <person name="Pohorille A."/>
            <person name="Sarmiento M."/>
            <person name="Schweighofer K."/>
            <person name="Seshadri R."/>
            <person name="Voytek M.A."/>
        </authorList>
    </citation>
    <scope>NUCLEOTIDE SEQUENCE [LARGE SCALE GENOMIC DNA]</scope>
    <source>
        <strain evidence="2">Az-Fu1 / DSM 15241 / OCM 825</strain>
    </source>
</reference>
<keyword evidence="2" id="KW-1185">Reference proteome</keyword>
<dbReference type="HOGENOM" id="CLU_1026462_0_0_0"/>
<dbReference type="Proteomes" id="UP000001369">
    <property type="component" value="Chromosome"/>
</dbReference>
<accession>C1DV82</accession>